<dbReference type="EMBL" id="CP069534">
    <property type="protein sequence ID" value="QRP71523.1"/>
    <property type="molecule type" value="Genomic_DNA"/>
</dbReference>
<dbReference type="OrthoDB" id="9782305at2"/>
<organism evidence="9 11">
    <name type="scientific">Corynebacterium glucuronolyticum</name>
    <dbReference type="NCBI Taxonomy" id="39791"/>
    <lineage>
        <taxon>Bacteria</taxon>
        <taxon>Bacillati</taxon>
        <taxon>Actinomycetota</taxon>
        <taxon>Actinomycetes</taxon>
        <taxon>Mycobacteriales</taxon>
        <taxon>Corynebacteriaceae</taxon>
        <taxon>Corynebacterium</taxon>
    </lineage>
</organism>
<evidence type="ECO:0000313" key="11">
    <source>
        <dbReference type="Proteomes" id="UP000596145"/>
    </source>
</evidence>
<gene>
    <name evidence="9" type="ORF">I6I10_10915</name>
    <name evidence="10" type="ORF">I6J21_05205</name>
</gene>
<dbReference type="PANTHER" id="PTHR30472">
    <property type="entry name" value="FERRIC ENTEROBACTIN TRANSPORT SYSTEM PERMEASE PROTEIN"/>
    <property type="match status" value="1"/>
</dbReference>
<feature type="transmembrane region" description="Helical" evidence="8">
    <location>
        <begin position="21"/>
        <end position="41"/>
    </location>
</feature>
<feature type="transmembrane region" description="Helical" evidence="8">
    <location>
        <begin position="75"/>
        <end position="95"/>
    </location>
</feature>
<feature type="transmembrane region" description="Helical" evidence="8">
    <location>
        <begin position="263"/>
        <end position="282"/>
    </location>
</feature>
<accession>A0A7T4EEL8</accession>
<dbReference type="GO" id="GO:0005886">
    <property type="term" value="C:plasma membrane"/>
    <property type="evidence" value="ECO:0007669"/>
    <property type="project" value="UniProtKB-SubCell"/>
</dbReference>
<keyword evidence="4" id="KW-1003">Cell membrane</keyword>
<dbReference type="Proteomes" id="UP000617681">
    <property type="component" value="Chromosome"/>
</dbReference>
<evidence type="ECO:0000256" key="6">
    <source>
        <dbReference type="ARBA" id="ARBA00022989"/>
    </source>
</evidence>
<proteinExistence type="inferred from homology"/>
<keyword evidence="3" id="KW-0813">Transport</keyword>
<sequence length="343" mass="35742">MSSVKQSKSHKTHHGTTGKTVGVVVVGLIVLAVAMIASLTVGSSSMSFGELRAFIDPALPTPSPLRTSILTELRIPRILMAAFVGAILAVCGVVMQAITHNDLAEPYLLGISSGASTGAVVAILFSTWQYGIIVGAAIGALASFFMLILLLQKSAADATRVVLTGVLIGFLFQSLTSLIVTASGNAESTRGIMFWLLGVLSAARWHTFWAVAIIGTLGIILLWSLSRYLDALSLGDATAQTMGIPVVALRYTVLIAVSLMTAATVASVGAIGFVGLIVPHAIRMLNGPRHVTLIPLSALLGAISLVVADAIARALFAPQELPVGVITALIGVPAFFVILRRKR</sequence>
<reference evidence="9 11" key="1">
    <citation type="submission" date="2020-12" db="EMBL/GenBank/DDBJ databases">
        <title>FDA dAtabase for Regulatory Grade micrObial Sequences (FDA-ARGOS): Supporting development and validation of Infectious Disease Dx tests.</title>
        <authorList>
            <person name="Sproer C."/>
            <person name="Gronow S."/>
            <person name="Severitt S."/>
            <person name="Schroder I."/>
            <person name="Tallon L."/>
            <person name="Sadzewicz L."/>
            <person name="Zhao X."/>
            <person name="Boylan J."/>
            <person name="Ott S."/>
            <person name="Bowen H."/>
            <person name="Vavikolanu K."/>
            <person name="Mehta A."/>
            <person name="Aluvathingal J."/>
            <person name="Nadendla S."/>
            <person name="Lowell S."/>
            <person name="Myers T."/>
            <person name="Yan Y."/>
            <person name="Sichtig H."/>
        </authorList>
    </citation>
    <scope>NUCLEOTIDE SEQUENCE [LARGE SCALE GENOMIC DNA]</scope>
    <source>
        <strain evidence="9 11">FDAARGOS_1053</strain>
        <strain evidence="10">FDAARGOS_1191</strain>
    </source>
</reference>
<feature type="transmembrane region" description="Helical" evidence="8">
    <location>
        <begin position="294"/>
        <end position="315"/>
    </location>
</feature>
<dbReference type="GO" id="GO:0022857">
    <property type="term" value="F:transmembrane transporter activity"/>
    <property type="evidence" value="ECO:0007669"/>
    <property type="project" value="InterPro"/>
</dbReference>
<feature type="transmembrane region" description="Helical" evidence="8">
    <location>
        <begin position="206"/>
        <end position="225"/>
    </location>
</feature>
<dbReference type="GO" id="GO:0033214">
    <property type="term" value="P:siderophore-iron import into cell"/>
    <property type="evidence" value="ECO:0007669"/>
    <property type="project" value="TreeGrafter"/>
</dbReference>
<dbReference type="RefSeq" id="WP_005392125.1">
    <property type="nucleotide sequence ID" value="NZ_CP066007.1"/>
</dbReference>
<evidence type="ECO:0000256" key="5">
    <source>
        <dbReference type="ARBA" id="ARBA00022692"/>
    </source>
</evidence>
<evidence type="ECO:0000256" key="8">
    <source>
        <dbReference type="SAM" id="Phobius"/>
    </source>
</evidence>
<dbReference type="Proteomes" id="UP000596145">
    <property type="component" value="Chromosome"/>
</dbReference>
<evidence type="ECO:0000313" key="9">
    <source>
        <dbReference type="EMBL" id="QQB45964.1"/>
    </source>
</evidence>
<keyword evidence="5 8" id="KW-0812">Transmembrane</keyword>
<feature type="transmembrane region" description="Helical" evidence="8">
    <location>
        <begin position="321"/>
        <end position="339"/>
    </location>
</feature>
<comment type="subcellular location">
    <subcellularLocation>
        <location evidence="1">Cell membrane</location>
        <topology evidence="1">Multi-pass membrane protein</topology>
    </subcellularLocation>
</comment>
<dbReference type="Gene3D" id="1.10.3470.10">
    <property type="entry name" value="ABC transporter involved in vitamin B12 uptake, BtuC"/>
    <property type="match status" value="1"/>
</dbReference>
<comment type="similarity">
    <text evidence="2">Belongs to the binding-protein-dependent transport system permease family. FecCD subfamily.</text>
</comment>
<protein>
    <submittedName>
        <fullName evidence="9">Iron ABC transporter permease</fullName>
    </submittedName>
</protein>
<dbReference type="AlphaFoldDB" id="A0A7T4EEL8"/>
<evidence type="ECO:0000256" key="4">
    <source>
        <dbReference type="ARBA" id="ARBA00022475"/>
    </source>
</evidence>
<evidence type="ECO:0000256" key="3">
    <source>
        <dbReference type="ARBA" id="ARBA00022448"/>
    </source>
</evidence>
<dbReference type="Pfam" id="PF01032">
    <property type="entry name" value="FecCD"/>
    <property type="match status" value="1"/>
</dbReference>
<dbReference type="GeneID" id="92759797"/>
<dbReference type="EMBL" id="CP066007">
    <property type="protein sequence ID" value="QQB45964.1"/>
    <property type="molecule type" value="Genomic_DNA"/>
</dbReference>
<keyword evidence="7 8" id="KW-0472">Membrane</keyword>
<feature type="transmembrane region" description="Helical" evidence="8">
    <location>
        <begin position="107"/>
        <end position="125"/>
    </location>
</feature>
<evidence type="ECO:0000256" key="1">
    <source>
        <dbReference type="ARBA" id="ARBA00004651"/>
    </source>
</evidence>
<dbReference type="PANTHER" id="PTHR30472:SF67">
    <property type="entry name" value="PERMEASE OF ABC TRANSPORTER-RELATED"/>
    <property type="match status" value="1"/>
</dbReference>
<feature type="transmembrane region" description="Helical" evidence="8">
    <location>
        <begin position="131"/>
        <end position="151"/>
    </location>
</feature>
<dbReference type="SUPFAM" id="SSF81345">
    <property type="entry name" value="ABC transporter involved in vitamin B12 uptake, BtuC"/>
    <property type="match status" value="1"/>
</dbReference>
<keyword evidence="6 8" id="KW-1133">Transmembrane helix</keyword>
<evidence type="ECO:0000313" key="10">
    <source>
        <dbReference type="EMBL" id="QRP71523.1"/>
    </source>
</evidence>
<evidence type="ECO:0000256" key="2">
    <source>
        <dbReference type="ARBA" id="ARBA00007935"/>
    </source>
</evidence>
<dbReference type="FunFam" id="1.10.3470.10:FF:000001">
    <property type="entry name" value="Vitamin B12 ABC transporter permease BtuC"/>
    <property type="match status" value="1"/>
</dbReference>
<dbReference type="InterPro" id="IPR000522">
    <property type="entry name" value="ABC_transptr_permease_BtuC"/>
</dbReference>
<dbReference type="CDD" id="cd06550">
    <property type="entry name" value="TM_ABC_iron-siderophores_like"/>
    <property type="match status" value="1"/>
</dbReference>
<feature type="transmembrane region" description="Helical" evidence="8">
    <location>
        <begin position="163"/>
        <end position="186"/>
    </location>
</feature>
<evidence type="ECO:0000256" key="7">
    <source>
        <dbReference type="ARBA" id="ARBA00023136"/>
    </source>
</evidence>
<dbReference type="InterPro" id="IPR037294">
    <property type="entry name" value="ABC_BtuC-like"/>
</dbReference>
<name>A0A7T4EEL8_9CORY</name>